<dbReference type="PANTHER" id="PTHR31339">
    <property type="entry name" value="PECTIN LYASE-RELATED"/>
    <property type="match status" value="1"/>
</dbReference>
<dbReference type="InterPro" id="IPR012334">
    <property type="entry name" value="Pectin_lyas_fold"/>
</dbReference>
<keyword evidence="3 4" id="KW-0326">Glycosidase</keyword>
<dbReference type="Proteomes" id="UP000428260">
    <property type="component" value="Chromosome"/>
</dbReference>
<dbReference type="KEGG" id="mcos:GM418_16435"/>
<dbReference type="AlphaFoldDB" id="A0A6I6K192"/>
<evidence type="ECO:0000313" key="5">
    <source>
        <dbReference type="EMBL" id="QGY45203.1"/>
    </source>
</evidence>
<dbReference type="PANTHER" id="PTHR31339:SF9">
    <property type="entry name" value="PLASMIN AND FIBRONECTIN-BINDING PROTEIN A"/>
    <property type="match status" value="1"/>
</dbReference>
<gene>
    <name evidence="5" type="ORF">GM418_16435</name>
</gene>
<accession>A0A6I6K192</accession>
<dbReference type="InterPro" id="IPR051801">
    <property type="entry name" value="GH28_Enzymes"/>
</dbReference>
<reference evidence="5 6" key="1">
    <citation type="submission" date="2019-11" db="EMBL/GenBank/DDBJ databases">
        <authorList>
            <person name="Zheng R.K."/>
            <person name="Sun C.M."/>
        </authorList>
    </citation>
    <scope>NUCLEOTIDE SEQUENCE [LARGE SCALE GENOMIC DNA]</scope>
    <source>
        <strain evidence="5 6">WC007</strain>
    </source>
</reference>
<sequence>MKKLNLIILFSVLINLSRAEDINILSAGAKTDGKTVNTKVIQNAIDKISVSGGGTVIIPPGNFLTGSIVLKTGVTLHVQKGATLLGSKNLEDYLSIQPDFIALRTGQATKQLIFAEGQNNIGITGEGTIDGQGAAFERVETGDEPGITRPHLIQLIDCKNVRINDINMRNSGGWMQHYLACENLEIKGINVYNHCNYNNDGIDIDGCTDVVVSECFVDSDDDGICLKSTSPRSCKNVLVTNCVVKSHCNALKLGTETTGGFENIIFSNCTVSPSVDPDPIYGTLRGQSAISVEMVDGGLLDQVNINNIIILETGCPIFVRLGNRARKYSHDAKEPGIGTLRNVSISNVTATTSSKTTSNITGFPGNYAENINLSNIFITNLSDGSEKEAALEVRENDKGYPTAGMFGDILPASGFFVRHVKNITFNNVQLFLKGDNVRPAFILNDVKDAQILYPGIFSWREEAAKIVKDSDCENINVIN</sequence>
<organism evidence="5 6">
    <name type="scientific">Maribellus comscasis</name>
    <dbReference type="NCBI Taxonomy" id="2681766"/>
    <lineage>
        <taxon>Bacteria</taxon>
        <taxon>Pseudomonadati</taxon>
        <taxon>Bacteroidota</taxon>
        <taxon>Bacteroidia</taxon>
        <taxon>Marinilabiliales</taxon>
        <taxon>Prolixibacteraceae</taxon>
        <taxon>Maribellus</taxon>
    </lineage>
</organism>
<proteinExistence type="inferred from homology"/>
<keyword evidence="2 4" id="KW-0378">Hydrolase</keyword>
<dbReference type="RefSeq" id="WP_158868254.1">
    <property type="nucleotide sequence ID" value="NZ_CP046401.1"/>
</dbReference>
<dbReference type="Gene3D" id="2.160.20.10">
    <property type="entry name" value="Single-stranded right-handed beta-helix, Pectin lyase-like"/>
    <property type="match status" value="1"/>
</dbReference>
<dbReference type="EMBL" id="CP046401">
    <property type="protein sequence ID" value="QGY45203.1"/>
    <property type="molecule type" value="Genomic_DNA"/>
</dbReference>
<name>A0A6I6K192_9BACT</name>
<dbReference type="InterPro" id="IPR000743">
    <property type="entry name" value="Glyco_hydro_28"/>
</dbReference>
<dbReference type="GO" id="GO:0005975">
    <property type="term" value="P:carbohydrate metabolic process"/>
    <property type="evidence" value="ECO:0007669"/>
    <property type="project" value="InterPro"/>
</dbReference>
<evidence type="ECO:0000256" key="2">
    <source>
        <dbReference type="ARBA" id="ARBA00022801"/>
    </source>
</evidence>
<dbReference type="InterPro" id="IPR011050">
    <property type="entry name" value="Pectin_lyase_fold/virulence"/>
</dbReference>
<evidence type="ECO:0000313" key="6">
    <source>
        <dbReference type="Proteomes" id="UP000428260"/>
    </source>
</evidence>
<keyword evidence="6" id="KW-1185">Reference proteome</keyword>
<evidence type="ECO:0000256" key="1">
    <source>
        <dbReference type="ARBA" id="ARBA00008834"/>
    </source>
</evidence>
<protein>
    <submittedName>
        <fullName evidence="5">Glycoside hydrolase</fullName>
    </submittedName>
</protein>
<comment type="similarity">
    <text evidence="1 4">Belongs to the glycosyl hydrolase 28 family.</text>
</comment>
<dbReference type="GO" id="GO:0004650">
    <property type="term" value="F:polygalacturonase activity"/>
    <property type="evidence" value="ECO:0007669"/>
    <property type="project" value="InterPro"/>
</dbReference>
<evidence type="ECO:0000256" key="4">
    <source>
        <dbReference type="RuleBase" id="RU361169"/>
    </source>
</evidence>
<dbReference type="SUPFAM" id="SSF51126">
    <property type="entry name" value="Pectin lyase-like"/>
    <property type="match status" value="1"/>
</dbReference>
<evidence type="ECO:0000256" key="3">
    <source>
        <dbReference type="ARBA" id="ARBA00023295"/>
    </source>
</evidence>
<dbReference type="Pfam" id="PF00295">
    <property type="entry name" value="Glyco_hydro_28"/>
    <property type="match status" value="1"/>
</dbReference>